<name>A0ABU5ILY7_9BURK</name>
<gene>
    <name evidence="3" type="ORF">SM757_25370</name>
</gene>
<sequence>MPTLIQDPAARRRFLRTGLALGGAALPALGAAAAESPAGLTAAPRSQAGAPPRLTVHAIDGYHGATGAGLLMTLSRFEDGKGWQPLATARTVAGGRTAQPLLEGEAYRAGRYELLLHLGDYFKALGAKQAQPAFLSEVPLRFVVRDAAERVHLPVLFSPWGYSYYRGS</sequence>
<protein>
    <submittedName>
        <fullName evidence="3">Hydroxyisourate hydrolase</fullName>
    </submittedName>
</protein>
<accession>A0ABU5ILY7</accession>
<keyword evidence="1" id="KW-0732">Signal</keyword>
<comment type="caution">
    <text evidence="3">The sequence shown here is derived from an EMBL/GenBank/DDBJ whole genome shotgun (WGS) entry which is preliminary data.</text>
</comment>
<dbReference type="Gene3D" id="2.60.40.180">
    <property type="entry name" value="Transthyretin/hydroxyisourate hydrolase domain"/>
    <property type="match status" value="1"/>
</dbReference>
<dbReference type="SUPFAM" id="SSF49472">
    <property type="entry name" value="Transthyretin (synonym: prealbumin)"/>
    <property type="match status" value="1"/>
</dbReference>
<evidence type="ECO:0000259" key="2">
    <source>
        <dbReference type="Pfam" id="PF00576"/>
    </source>
</evidence>
<evidence type="ECO:0000313" key="3">
    <source>
        <dbReference type="EMBL" id="MDZ5459917.1"/>
    </source>
</evidence>
<dbReference type="PANTHER" id="PTHR10395:SF7">
    <property type="entry name" value="5-HYDROXYISOURATE HYDROLASE"/>
    <property type="match status" value="1"/>
</dbReference>
<dbReference type="Pfam" id="PF00576">
    <property type="entry name" value="Transthyretin"/>
    <property type="match status" value="1"/>
</dbReference>
<reference evidence="3 4" key="1">
    <citation type="submission" date="2023-11" db="EMBL/GenBank/DDBJ databases">
        <title>Draft genome of Azohydromonas lata strain H1 (DSM1123), a polyhydroxyalkanoate producer.</title>
        <authorList>
            <person name="Traversa D."/>
            <person name="D'Addabbo P."/>
            <person name="Pazzani C."/>
            <person name="Manzari C."/>
            <person name="Chiara M."/>
            <person name="Scrascia M."/>
        </authorList>
    </citation>
    <scope>NUCLEOTIDE SEQUENCE [LARGE SCALE GENOMIC DNA]</scope>
    <source>
        <strain evidence="3 4">H1</strain>
    </source>
</reference>
<evidence type="ECO:0000256" key="1">
    <source>
        <dbReference type="SAM" id="SignalP"/>
    </source>
</evidence>
<feature type="signal peptide" evidence="1">
    <location>
        <begin position="1"/>
        <end position="33"/>
    </location>
</feature>
<dbReference type="InterPro" id="IPR036817">
    <property type="entry name" value="Transthyretin/HIU_hydrolase_sf"/>
</dbReference>
<feature type="domain" description="Transthyretin/hydroxyisourate hydrolase" evidence="2">
    <location>
        <begin position="54"/>
        <end position="167"/>
    </location>
</feature>
<dbReference type="PROSITE" id="PS51318">
    <property type="entry name" value="TAT"/>
    <property type="match status" value="1"/>
</dbReference>
<keyword evidence="3" id="KW-0378">Hydrolase</keyword>
<dbReference type="GO" id="GO:0016787">
    <property type="term" value="F:hydrolase activity"/>
    <property type="evidence" value="ECO:0007669"/>
    <property type="project" value="UniProtKB-KW"/>
</dbReference>
<feature type="chain" id="PRO_5047298561" evidence="1">
    <location>
        <begin position="34"/>
        <end position="168"/>
    </location>
</feature>
<dbReference type="Proteomes" id="UP001293718">
    <property type="component" value="Unassembled WGS sequence"/>
</dbReference>
<keyword evidence="4" id="KW-1185">Reference proteome</keyword>
<dbReference type="PANTHER" id="PTHR10395">
    <property type="entry name" value="URICASE AND TRANSTHYRETIN-RELATED"/>
    <property type="match status" value="1"/>
</dbReference>
<dbReference type="RefSeq" id="WP_066340019.1">
    <property type="nucleotide sequence ID" value="NZ_JAXOJX010000053.1"/>
</dbReference>
<dbReference type="InterPro" id="IPR006311">
    <property type="entry name" value="TAT_signal"/>
</dbReference>
<dbReference type="EMBL" id="JAXOJX010000053">
    <property type="protein sequence ID" value="MDZ5459917.1"/>
    <property type="molecule type" value="Genomic_DNA"/>
</dbReference>
<organism evidence="3 4">
    <name type="scientific">Azohydromonas lata</name>
    <dbReference type="NCBI Taxonomy" id="45677"/>
    <lineage>
        <taxon>Bacteria</taxon>
        <taxon>Pseudomonadati</taxon>
        <taxon>Pseudomonadota</taxon>
        <taxon>Betaproteobacteria</taxon>
        <taxon>Burkholderiales</taxon>
        <taxon>Sphaerotilaceae</taxon>
        <taxon>Azohydromonas</taxon>
    </lineage>
</organism>
<dbReference type="InterPro" id="IPR023416">
    <property type="entry name" value="Transthyretin/HIU_hydrolase_d"/>
</dbReference>
<proteinExistence type="predicted"/>
<evidence type="ECO:0000313" key="4">
    <source>
        <dbReference type="Proteomes" id="UP001293718"/>
    </source>
</evidence>